<dbReference type="Gene3D" id="2.130.10.130">
    <property type="entry name" value="Integrin alpha, N-terminal"/>
    <property type="match status" value="2"/>
</dbReference>
<comment type="caution">
    <text evidence="2">The sequence shown here is derived from an EMBL/GenBank/DDBJ whole genome shotgun (WGS) entry which is preliminary data.</text>
</comment>
<keyword evidence="1" id="KW-0732">Signal</keyword>
<organism evidence="2 3">
    <name type="scientific">Candidatus Schekmanbacteria bacterium RIFCSPLOWO2_12_FULL_38_15</name>
    <dbReference type="NCBI Taxonomy" id="1817883"/>
    <lineage>
        <taxon>Bacteria</taxon>
        <taxon>Candidatus Schekmaniibacteriota</taxon>
    </lineage>
</organism>
<gene>
    <name evidence="2" type="ORF">A3G31_00610</name>
</gene>
<dbReference type="STRING" id="1817883.A3G31_00610"/>
<evidence type="ECO:0008006" key="4">
    <source>
        <dbReference type="Google" id="ProtNLM"/>
    </source>
</evidence>
<dbReference type="Proteomes" id="UP000178082">
    <property type="component" value="Unassembled WGS sequence"/>
</dbReference>
<proteinExistence type="predicted"/>
<evidence type="ECO:0000256" key="1">
    <source>
        <dbReference type="ARBA" id="ARBA00022729"/>
    </source>
</evidence>
<reference evidence="2 3" key="1">
    <citation type="journal article" date="2016" name="Nat. Commun.">
        <title>Thousands of microbial genomes shed light on interconnected biogeochemical processes in an aquifer system.</title>
        <authorList>
            <person name="Anantharaman K."/>
            <person name="Brown C.T."/>
            <person name="Hug L.A."/>
            <person name="Sharon I."/>
            <person name="Castelle C.J."/>
            <person name="Probst A.J."/>
            <person name="Thomas B.C."/>
            <person name="Singh A."/>
            <person name="Wilkins M.J."/>
            <person name="Karaoz U."/>
            <person name="Brodie E.L."/>
            <person name="Williams K.H."/>
            <person name="Hubbard S.S."/>
            <person name="Banfield J.F."/>
        </authorList>
    </citation>
    <scope>NUCLEOTIDE SEQUENCE [LARGE SCALE GENOMIC DNA]</scope>
</reference>
<name>A0A1F7SJE6_9BACT</name>
<dbReference type="Gene3D" id="2.60.40.10">
    <property type="entry name" value="Immunoglobulins"/>
    <property type="match status" value="1"/>
</dbReference>
<dbReference type="SUPFAM" id="SSF49313">
    <property type="entry name" value="Cadherin-like"/>
    <property type="match status" value="1"/>
</dbReference>
<evidence type="ECO:0000313" key="2">
    <source>
        <dbReference type="EMBL" id="OGL53889.1"/>
    </source>
</evidence>
<accession>A0A1F7SJE6</accession>
<sequence length="664" mass="70615">MYFKSARFSLIVFLILLFANFCYGEIPRPYTSAVFTDIDNDGDKDLIVSSSSYGSTSNAIRILINNNNLYFIDETSTRITGSNSTVTEKVVVGDFNEDGKPDILAVNSLSVANRLLLNNGSGQFTEDSSKVGDTYNNIIIPNDEDSSISATVADINSDNKVDYIYIANDGGQQNRLYIYNTGISKFADKTSLNLPSFNDYSFDAAFGDLDNDGDVDIFVANGKDSGVVNKVYLNNGSGSFSAASTGFFPQDTDFSSSVIIKDFSGDNKNDIFVTNAKGQQNRLYIFNSGTSEFEDKTANLPQISDSSWSAVAVDVDNDGDYDIFVANDGQDKLLINNGSGHFTEGTLPVDDDYSSGAATGDANGDDKPDIFVTNFGGNNRLLINDGTGVFTDKSADMLPHAITGEIALSGGSKSATDVTVTLSGDKSATTNPVTSPGLNNGIYSFEEGLEQGKNYTVTPTLPGYIFDPTKADFTSLSQDEVQDFTEATYTISGTISLSGGSGSVIGVTVTLSGGDSATTNPGSDGKYTFSGLEGDKDYTVTPTLTGYAFTPTQKDFTALSKDETQDFSGTASVTNLSITTTSPLPAGKLKKAYSGKIEASGGTTPYTWKLASGKLPPRLRLNKSTGAISGKPTTRGTFKFKITVTDSSSPAKKTKSKQFVIKIK</sequence>
<dbReference type="InterPro" id="IPR015919">
    <property type="entry name" value="Cadherin-like_sf"/>
</dbReference>
<protein>
    <recommendedName>
        <fullName evidence="4">Dystroglycan-type cadherin-like domain-containing protein</fullName>
    </recommendedName>
</protein>
<dbReference type="InterPro" id="IPR013783">
    <property type="entry name" value="Ig-like_fold"/>
</dbReference>
<evidence type="ECO:0000313" key="3">
    <source>
        <dbReference type="Proteomes" id="UP000178082"/>
    </source>
</evidence>
<dbReference type="InterPro" id="IPR013517">
    <property type="entry name" value="FG-GAP"/>
</dbReference>
<dbReference type="PANTHER" id="PTHR46580:SF4">
    <property type="entry name" value="ATP_GTP-BINDING PROTEIN"/>
    <property type="match status" value="1"/>
</dbReference>
<dbReference type="EMBL" id="MGDI01000019">
    <property type="protein sequence ID" value="OGL53889.1"/>
    <property type="molecule type" value="Genomic_DNA"/>
</dbReference>
<dbReference type="SUPFAM" id="SSF69318">
    <property type="entry name" value="Integrin alpha N-terminal domain"/>
    <property type="match status" value="1"/>
</dbReference>
<dbReference type="InterPro" id="IPR028994">
    <property type="entry name" value="Integrin_alpha_N"/>
</dbReference>
<dbReference type="PANTHER" id="PTHR46580">
    <property type="entry name" value="SENSOR KINASE-RELATED"/>
    <property type="match status" value="1"/>
</dbReference>
<dbReference type="GO" id="GO:0005509">
    <property type="term" value="F:calcium ion binding"/>
    <property type="evidence" value="ECO:0007669"/>
    <property type="project" value="InterPro"/>
</dbReference>
<dbReference type="AlphaFoldDB" id="A0A1F7SJE6"/>
<dbReference type="Pfam" id="PF13517">
    <property type="entry name" value="FG-GAP_3"/>
    <property type="match status" value="3"/>
</dbReference>
<dbReference type="Pfam" id="PF05345">
    <property type="entry name" value="He_PIG"/>
    <property type="match status" value="1"/>
</dbReference>
<dbReference type="GO" id="GO:0016020">
    <property type="term" value="C:membrane"/>
    <property type="evidence" value="ECO:0007669"/>
    <property type="project" value="InterPro"/>
</dbReference>